<dbReference type="GO" id="GO:0000978">
    <property type="term" value="F:RNA polymerase II cis-regulatory region sequence-specific DNA binding"/>
    <property type="evidence" value="ECO:0007669"/>
    <property type="project" value="TreeGrafter"/>
</dbReference>
<dbReference type="InterPro" id="IPR011598">
    <property type="entry name" value="bHLH_dom"/>
</dbReference>
<dbReference type="GO" id="GO:0005634">
    <property type="term" value="C:nucleus"/>
    <property type="evidence" value="ECO:0007669"/>
    <property type="project" value="UniProtKB-SubCell"/>
</dbReference>
<evidence type="ECO:0000313" key="12">
    <source>
        <dbReference type="Proteomes" id="UP001378592"/>
    </source>
</evidence>
<comment type="subcellular location">
    <subcellularLocation>
        <location evidence="1">Nucleus</location>
    </subcellularLocation>
</comment>
<feature type="region of interest" description="Disordered" evidence="9">
    <location>
        <begin position="115"/>
        <end position="170"/>
    </location>
</feature>
<dbReference type="Gene3D" id="4.10.280.10">
    <property type="entry name" value="Helix-loop-helix DNA-binding domain"/>
    <property type="match status" value="1"/>
</dbReference>
<evidence type="ECO:0000313" key="11">
    <source>
        <dbReference type="EMBL" id="KAK7861650.1"/>
    </source>
</evidence>
<name>A0AAN9VH22_9ORTH</name>
<evidence type="ECO:0000256" key="4">
    <source>
        <dbReference type="ARBA" id="ARBA00023125"/>
    </source>
</evidence>
<keyword evidence="12" id="KW-1185">Reference proteome</keyword>
<feature type="compositionally biased region" description="Basic and acidic residues" evidence="9">
    <location>
        <begin position="122"/>
        <end position="131"/>
    </location>
</feature>
<dbReference type="SUPFAM" id="SSF47459">
    <property type="entry name" value="HLH, helix-loop-helix DNA-binding domain"/>
    <property type="match status" value="1"/>
</dbReference>
<dbReference type="GO" id="GO:0046983">
    <property type="term" value="F:protein dimerization activity"/>
    <property type="evidence" value="ECO:0007669"/>
    <property type="project" value="InterPro"/>
</dbReference>
<keyword evidence="8" id="KW-0175">Coiled coil</keyword>
<feature type="compositionally biased region" description="Gly residues" evidence="9">
    <location>
        <begin position="224"/>
        <end position="243"/>
    </location>
</feature>
<dbReference type="Pfam" id="PF15951">
    <property type="entry name" value="MITF_TFEB_C_3_N"/>
    <property type="match status" value="1"/>
</dbReference>
<keyword evidence="4" id="KW-0238">DNA-binding</keyword>
<dbReference type="Proteomes" id="UP001378592">
    <property type="component" value="Unassembled WGS sequence"/>
</dbReference>
<comment type="caution">
    <text evidence="11">The sequence shown here is derived from an EMBL/GenBank/DDBJ whole genome shotgun (WGS) entry which is preliminary data.</text>
</comment>
<protein>
    <recommendedName>
        <fullName evidence="10">BHLH domain-containing protein</fullName>
    </recommendedName>
</protein>
<feature type="compositionally biased region" description="Gly residues" evidence="9">
    <location>
        <begin position="30"/>
        <end position="54"/>
    </location>
</feature>
<dbReference type="PANTHER" id="PTHR45776:SF2">
    <property type="entry name" value="MIP04163P"/>
    <property type="match status" value="1"/>
</dbReference>
<keyword evidence="7" id="KW-0539">Nucleus</keyword>
<feature type="compositionally biased region" description="Gly residues" evidence="9">
    <location>
        <begin position="139"/>
        <end position="153"/>
    </location>
</feature>
<feature type="compositionally biased region" description="Low complexity" evidence="9">
    <location>
        <begin position="270"/>
        <end position="297"/>
    </location>
</feature>
<dbReference type="EMBL" id="JAZDUA010000308">
    <property type="protein sequence ID" value="KAK7861650.1"/>
    <property type="molecule type" value="Genomic_DNA"/>
</dbReference>
<dbReference type="InterPro" id="IPR036638">
    <property type="entry name" value="HLH_DNA-bd_sf"/>
</dbReference>
<feature type="compositionally biased region" description="Polar residues" evidence="9">
    <location>
        <begin position="251"/>
        <end position="263"/>
    </location>
</feature>
<comment type="similarity">
    <text evidence="2">Belongs to the MiT/TFE family.</text>
</comment>
<evidence type="ECO:0000256" key="2">
    <source>
        <dbReference type="ARBA" id="ARBA00008289"/>
    </source>
</evidence>
<dbReference type="PANTHER" id="PTHR45776">
    <property type="entry name" value="MIP04163P"/>
    <property type="match status" value="1"/>
</dbReference>
<organism evidence="11 12">
    <name type="scientific">Gryllus longicercus</name>
    <dbReference type="NCBI Taxonomy" id="2509291"/>
    <lineage>
        <taxon>Eukaryota</taxon>
        <taxon>Metazoa</taxon>
        <taxon>Ecdysozoa</taxon>
        <taxon>Arthropoda</taxon>
        <taxon>Hexapoda</taxon>
        <taxon>Insecta</taxon>
        <taxon>Pterygota</taxon>
        <taxon>Neoptera</taxon>
        <taxon>Polyneoptera</taxon>
        <taxon>Orthoptera</taxon>
        <taxon>Ensifera</taxon>
        <taxon>Gryllidea</taxon>
        <taxon>Grylloidea</taxon>
        <taxon>Gryllidae</taxon>
        <taxon>Gryllinae</taxon>
        <taxon>Gryllus</taxon>
    </lineage>
</organism>
<feature type="region of interest" description="Disordered" evidence="9">
    <location>
        <begin position="27"/>
        <end position="59"/>
    </location>
</feature>
<feature type="coiled-coil region" evidence="8">
    <location>
        <begin position="455"/>
        <end position="492"/>
    </location>
</feature>
<evidence type="ECO:0000256" key="7">
    <source>
        <dbReference type="ARBA" id="ARBA00023242"/>
    </source>
</evidence>
<evidence type="ECO:0000259" key="10">
    <source>
        <dbReference type="PROSITE" id="PS50888"/>
    </source>
</evidence>
<reference evidence="11 12" key="1">
    <citation type="submission" date="2024-03" db="EMBL/GenBank/DDBJ databases">
        <title>The genome assembly and annotation of the cricket Gryllus longicercus Weissman &amp; Gray.</title>
        <authorList>
            <person name="Szrajer S."/>
            <person name="Gray D."/>
            <person name="Ylla G."/>
        </authorList>
    </citation>
    <scope>NUCLEOTIDE SEQUENCE [LARGE SCALE GENOMIC DNA]</scope>
    <source>
        <strain evidence="11">DAG 2021-001</strain>
        <tissue evidence="11">Whole body minus gut</tissue>
    </source>
</reference>
<dbReference type="PROSITE" id="PS50888">
    <property type="entry name" value="BHLH"/>
    <property type="match status" value="1"/>
</dbReference>
<evidence type="ECO:0000256" key="6">
    <source>
        <dbReference type="ARBA" id="ARBA00023163"/>
    </source>
</evidence>
<evidence type="ECO:0000256" key="3">
    <source>
        <dbReference type="ARBA" id="ARBA00023015"/>
    </source>
</evidence>
<dbReference type="GO" id="GO:0000981">
    <property type="term" value="F:DNA-binding transcription factor activity, RNA polymerase II-specific"/>
    <property type="evidence" value="ECO:0007669"/>
    <property type="project" value="TreeGrafter"/>
</dbReference>
<dbReference type="SMART" id="SM00353">
    <property type="entry name" value="HLH"/>
    <property type="match status" value="1"/>
</dbReference>
<feature type="domain" description="BHLH" evidence="10">
    <location>
        <begin position="399"/>
        <end position="458"/>
    </location>
</feature>
<evidence type="ECO:0000256" key="8">
    <source>
        <dbReference type="SAM" id="Coils"/>
    </source>
</evidence>
<proteinExistence type="inferred from homology"/>
<keyword evidence="5" id="KW-0010">Activator</keyword>
<evidence type="ECO:0000256" key="5">
    <source>
        <dbReference type="ARBA" id="ARBA00023159"/>
    </source>
</evidence>
<dbReference type="AlphaFoldDB" id="A0AAN9VH22"/>
<dbReference type="CDD" id="cd18926">
    <property type="entry name" value="bHLHzip_MITF"/>
    <property type="match status" value="1"/>
</dbReference>
<gene>
    <name evidence="11" type="ORF">R5R35_006567</name>
</gene>
<evidence type="ECO:0000256" key="9">
    <source>
        <dbReference type="SAM" id="MobiDB-lite"/>
    </source>
</evidence>
<keyword evidence="3" id="KW-0805">Transcription regulation</keyword>
<dbReference type="FunFam" id="4.10.280.10:FF:000003">
    <property type="entry name" value="microphthalmia-associated transcription factor isoform X1"/>
    <property type="match status" value="1"/>
</dbReference>
<dbReference type="InterPro" id="IPR031867">
    <property type="entry name" value="MiT/TFE_N"/>
</dbReference>
<sequence length="618" mass="64294">MEEARTDAAAQIREFQELVRRMGRMCGEGASAGAGAGAGANAGGAGPGAGPGPGKGDEALGIDAELHRILELDPSIMDLAPTLATPVAPPLRCCSPPNFKTATPTSRTQLRLQLMREQQQQEQRREQEQRLRATAAGARGRGGGGGSGGGRAGPSGAPAAQVPTPAPGLDPGAARHAVTIPTGSIPRHVFQVKTSLENPTLYHVIQKQRNQVRQYLCETRQPGGSAGSGGGGGGGGGGSGAGAALGARLSELQSELGQAQSAPPTMLRRAPSSASATAPSPDAAMSPSLSSVTTSASEAEELMEEFLGSFASDAGGGGGGKLGDVALTVSSDIQAGSVFEQLAVLGAGGGGGGGCGGGGDGGGTAADKTSNSCPADLLPVKQEVLLSDAEFQALVKDRQKKDNHNMIERRRRFNINDRIKELGTLLPKSNDPYYDIVRDVRPNKGTILKSSVDYIKRLKSEVQRMKQTEHRQKQLELQNRRLILRVQELELLARAHGLPVSEFSWPPPSSKLLPTLIKNSSNHQEIIHKEGPVAMESGLGHMPDLVTEASTLVTIHNVDDVMDDEHVSGDPMLGGDPMLSSFVPSPSDAPQALDDDCIDDDSLVGDIDMVLMPNHPTT</sequence>
<keyword evidence="6" id="KW-0804">Transcription</keyword>
<evidence type="ECO:0000256" key="1">
    <source>
        <dbReference type="ARBA" id="ARBA00004123"/>
    </source>
</evidence>
<accession>A0AAN9VH22</accession>
<dbReference type="Pfam" id="PF00010">
    <property type="entry name" value="HLH"/>
    <property type="match status" value="1"/>
</dbReference>
<feature type="region of interest" description="Disordered" evidence="9">
    <location>
        <begin position="219"/>
        <end position="297"/>
    </location>
</feature>